<evidence type="ECO:0000313" key="2">
    <source>
        <dbReference type="Proteomes" id="UP000264353"/>
    </source>
</evidence>
<gene>
    <name evidence="1" type="ORF">BRARA_H00379</name>
</gene>
<reference evidence="1 2" key="1">
    <citation type="submission" date="2018-06" db="EMBL/GenBank/DDBJ databases">
        <title>WGS assembly of Brassica rapa FPsc.</title>
        <authorList>
            <person name="Bowman J."/>
            <person name="Kohchi T."/>
            <person name="Yamato K."/>
            <person name="Jenkins J."/>
            <person name="Shu S."/>
            <person name="Ishizaki K."/>
            <person name="Yamaoka S."/>
            <person name="Nishihama R."/>
            <person name="Nakamura Y."/>
            <person name="Berger F."/>
            <person name="Adam C."/>
            <person name="Aki S."/>
            <person name="Althoff F."/>
            <person name="Araki T."/>
            <person name="Arteaga-Vazquez M."/>
            <person name="Balasubrmanian S."/>
            <person name="Bauer D."/>
            <person name="Boehm C."/>
            <person name="Briginshaw L."/>
            <person name="Caballero-Perez J."/>
            <person name="Catarino B."/>
            <person name="Chen F."/>
            <person name="Chiyoda S."/>
            <person name="Chovatia M."/>
            <person name="Davies K."/>
            <person name="Delmans M."/>
            <person name="Demura T."/>
            <person name="Dierschke T."/>
            <person name="Dolan L."/>
            <person name="Dorantes-Acosta A."/>
            <person name="Eklund D."/>
            <person name="Florent S."/>
            <person name="Flores-Sandoval E."/>
            <person name="Fujiyama A."/>
            <person name="Fukuzawa H."/>
            <person name="Galik B."/>
            <person name="Grimanelli D."/>
            <person name="Grimwood J."/>
            <person name="Grossniklaus U."/>
            <person name="Hamada T."/>
            <person name="Haseloff J."/>
            <person name="Hetherington A."/>
            <person name="Higo A."/>
            <person name="Hirakawa Y."/>
            <person name="Hundley H."/>
            <person name="Ikeda Y."/>
            <person name="Inoue K."/>
            <person name="Inoue S."/>
            <person name="Ishida S."/>
            <person name="Jia Q."/>
            <person name="Kakita M."/>
            <person name="Kanazawa T."/>
            <person name="Kawai Y."/>
            <person name="Kawashima T."/>
            <person name="Kennedy M."/>
            <person name="Kinose K."/>
            <person name="Kinoshita T."/>
            <person name="Kohara Y."/>
            <person name="Koide E."/>
            <person name="Komatsu K."/>
            <person name="Kopischke S."/>
            <person name="Kubo M."/>
            <person name="Kyozuka J."/>
            <person name="Lagercrantz U."/>
            <person name="Lin S."/>
            <person name="Lindquist E."/>
            <person name="Lipzen A."/>
            <person name="Lu C."/>
            <person name="Luna E."/>
            <person name="Martienssen R."/>
            <person name="Minamino N."/>
            <person name="Mizutani M."/>
            <person name="Mizutani M."/>
            <person name="Mochizuki N."/>
            <person name="Monte I."/>
            <person name="Mosher R."/>
            <person name="Nagasaki H."/>
            <person name="Nakagami H."/>
            <person name="Naramoto S."/>
            <person name="Nishitani K."/>
            <person name="Ohtani M."/>
            <person name="Okamoto T."/>
            <person name="Okumura M."/>
            <person name="Phillips J."/>
            <person name="Pollak B."/>
            <person name="Reinders A."/>
            <person name="Roevekamp M."/>
            <person name="Sano R."/>
            <person name="Sawa S."/>
            <person name="Schmid M."/>
            <person name="Shirakawa M."/>
            <person name="Solano R."/>
            <person name="Spunde A."/>
            <person name="Suetsugu N."/>
            <person name="Sugano S."/>
            <person name="Sugiyama A."/>
            <person name="Sun R."/>
            <person name="Suzuki Y."/>
            <person name="Takenaka M."/>
            <person name="Takezawa D."/>
            <person name="Tomogane H."/>
            <person name="Tsuzuki M."/>
            <person name="Ueda T."/>
            <person name="Umeda M."/>
            <person name="Ward J."/>
            <person name="Watanabe Y."/>
            <person name="Yazaki K."/>
            <person name="Yokoyama R."/>
            <person name="Yoshitake Y."/>
            <person name="Yotsui I."/>
            <person name="Zachgo S."/>
            <person name="Schmutz J."/>
        </authorList>
    </citation>
    <scope>NUCLEOTIDE SEQUENCE [LARGE SCALE GENOMIC DNA]</scope>
    <source>
        <strain evidence="2">cv. B-3</strain>
    </source>
</reference>
<dbReference type="EMBL" id="CM010635">
    <property type="protein sequence ID" value="RID49589.1"/>
    <property type="molecule type" value="Genomic_DNA"/>
</dbReference>
<accession>A0A397Y7N7</accession>
<proteinExistence type="predicted"/>
<sequence>MSFNFLSSASKACLCVIGASSQIIRSIFSIGSANIVPGLMVQSLSSESFKGILKRECVVLPLGSSNAYIIEEAISRTICFLDPILDIMVWYRNVFHVPHAPYTKNSFPSILST</sequence>
<organism evidence="1 2">
    <name type="scientific">Brassica campestris</name>
    <name type="common">Field mustard</name>
    <dbReference type="NCBI Taxonomy" id="3711"/>
    <lineage>
        <taxon>Eukaryota</taxon>
        <taxon>Viridiplantae</taxon>
        <taxon>Streptophyta</taxon>
        <taxon>Embryophyta</taxon>
        <taxon>Tracheophyta</taxon>
        <taxon>Spermatophyta</taxon>
        <taxon>Magnoliopsida</taxon>
        <taxon>eudicotyledons</taxon>
        <taxon>Gunneridae</taxon>
        <taxon>Pentapetalae</taxon>
        <taxon>rosids</taxon>
        <taxon>malvids</taxon>
        <taxon>Brassicales</taxon>
        <taxon>Brassicaceae</taxon>
        <taxon>Brassiceae</taxon>
        <taxon>Brassica</taxon>
    </lineage>
</organism>
<dbReference type="AlphaFoldDB" id="A0A397Y7N7"/>
<evidence type="ECO:0000313" key="1">
    <source>
        <dbReference type="EMBL" id="RID49589.1"/>
    </source>
</evidence>
<dbReference type="Proteomes" id="UP000264353">
    <property type="component" value="Chromosome A8"/>
</dbReference>
<protein>
    <submittedName>
        <fullName evidence="1">Uncharacterized protein</fullName>
    </submittedName>
</protein>
<name>A0A397Y7N7_BRACM</name>